<name>A0ABS7L7R7_9FIRM</name>
<organism evidence="1 2">
    <name type="scientific">Sellimonas caecigallum</name>
    <dbReference type="NCBI Taxonomy" id="2592333"/>
    <lineage>
        <taxon>Bacteria</taxon>
        <taxon>Bacillati</taxon>
        <taxon>Bacillota</taxon>
        <taxon>Clostridia</taxon>
        <taxon>Lachnospirales</taxon>
        <taxon>Lachnospiraceae</taxon>
        <taxon>Sellimonas</taxon>
    </lineage>
</organism>
<protein>
    <submittedName>
        <fullName evidence="1">DUF523 domain-containing protein</fullName>
    </submittedName>
</protein>
<proteinExistence type="predicted"/>
<dbReference type="RefSeq" id="WP_087210410.1">
    <property type="nucleotide sequence ID" value="NZ_CP173660.1"/>
</dbReference>
<reference evidence="1 2" key="1">
    <citation type="journal article" date="2020" name="New Microbes New Infect">
        <title>Sellimonas caecigallum sp. nov., description and genome sequence of a new member of the Sellimonas genus isolated from the cecum of feral chicken.</title>
        <authorList>
            <person name="Wongkuna S."/>
            <person name="Ghimire S."/>
            <person name="Antony L."/>
            <person name="Chankhamhaengdecha S."/>
            <person name="Janvilisri T."/>
            <person name="Scaria J."/>
        </authorList>
    </citation>
    <scope>NUCLEOTIDE SEQUENCE [LARGE SCALE GENOMIC DNA]</scope>
    <source>
        <strain evidence="1 2">SW451</strain>
    </source>
</reference>
<evidence type="ECO:0000313" key="2">
    <source>
        <dbReference type="Proteomes" id="UP000779049"/>
    </source>
</evidence>
<dbReference type="NCBIfam" id="NF045597">
    <property type="entry name" value="TudS_rel_CD3072"/>
    <property type="match status" value="1"/>
</dbReference>
<comment type="caution">
    <text evidence="1">The sequence shown here is derived from an EMBL/GenBank/DDBJ whole genome shotgun (WGS) entry which is preliminary data.</text>
</comment>
<dbReference type="Proteomes" id="UP000779049">
    <property type="component" value="Unassembled WGS sequence"/>
</dbReference>
<keyword evidence="2" id="KW-1185">Reference proteome</keyword>
<gene>
    <name evidence="1" type="ORF">FLB61_08585</name>
</gene>
<evidence type="ECO:0000313" key="1">
    <source>
        <dbReference type="EMBL" id="MBY0759141.1"/>
    </source>
</evidence>
<sequence>MKQKIVIVSHCFFNDASKLSHQNREEQEAERKEKRIFLQKLLQQGAEIMQLPCPEFLLYGSRRWGHASSQFDTPFFRKECEKMLEPFVMQWKEYSAFPDRFEIIGIVGIDGSPSCGINATYDGDWGGEFQDMDRVKKAVGTLKRKERSGIFMEVLKEMMEKEALYIPMYSMKTFPEFM</sequence>
<dbReference type="EMBL" id="VIRV01000011">
    <property type="protein sequence ID" value="MBY0759141.1"/>
    <property type="molecule type" value="Genomic_DNA"/>
</dbReference>
<accession>A0ABS7L7R7</accession>
<dbReference type="InterPro" id="IPR054648">
    <property type="entry name" value="TudS-rel"/>
</dbReference>